<sequence length="453" mass="51507">MTTVPPLYYNNDPHSFGFATARSRWPSILDSVIKDVEATMVDSNSRTEVSQGKEIVQDITRLKEAIMKNGEIGSFAKPDIPGLQSYDDTLETLGAITWLTGPWLFCECYLYRRIDAYFKSRSEWVEFDPFESKKETAFRSSGPGIIELCLRYKKMSLSLAKQQNEGSITIDRLRVIFEELIDVSLWGNAIDLSLLANATLEDLQSRQGAEAIAKASKNVLCNDLPLAWNRLLSVPIEKRRVDFVLDNAGFELFTDIVLSLFLLDSKLTKKVVFHCKTRPWMVSDTMIKDYDVFFHEILHAFSGSNDERKYLVDRLHDYKASGKFQLVDSEFWTVDLDYWHLSPEETKYGGADLCNHFQDSALVIVKGDLNYRKLTGDRKWPRDVPFTTAIGKLAHSGIHILALRTCKADVCAGLPVGKDEELCDYWRSQGNKYGELWCSSGKWAVISYSSGEN</sequence>
<dbReference type="Gene3D" id="1.20.930.60">
    <property type="match status" value="1"/>
</dbReference>
<dbReference type="OrthoDB" id="541375at2759"/>
<keyword evidence="10" id="KW-1185">Reference proteome</keyword>
<gene>
    <name evidence="9" type="ORF">FOA43_003582</name>
</gene>
<evidence type="ECO:0000259" key="8">
    <source>
        <dbReference type="Pfam" id="PF01937"/>
    </source>
</evidence>
<dbReference type="EMBL" id="CP064815">
    <property type="protein sequence ID" value="QPG76196.1"/>
    <property type="molecule type" value="Genomic_DNA"/>
</dbReference>
<evidence type="ECO:0000256" key="1">
    <source>
        <dbReference type="ARBA" id="ARBA00001326"/>
    </source>
</evidence>
<comment type="similarity">
    <text evidence="2 7">Belongs to the damage-control phosphatase family. Sugar phosphate phosphatase III subfamily.</text>
</comment>
<dbReference type="GO" id="GO:0006974">
    <property type="term" value="P:DNA damage response"/>
    <property type="evidence" value="ECO:0007669"/>
    <property type="project" value="TreeGrafter"/>
</dbReference>
<keyword evidence="4 7" id="KW-0378">Hydrolase</keyword>
<evidence type="ECO:0000256" key="7">
    <source>
        <dbReference type="RuleBase" id="RU367030"/>
    </source>
</evidence>
<reference evidence="9" key="1">
    <citation type="submission" date="2020-10" db="EMBL/GenBank/DDBJ databases">
        <authorList>
            <person name="Roach M.J.R."/>
        </authorList>
    </citation>
    <scope>NUCLEOTIDE SEQUENCE</scope>
    <source>
        <strain evidence="9">CBS 1945</strain>
    </source>
</reference>
<evidence type="ECO:0000256" key="5">
    <source>
        <dbReference type="ARBA" id="ARBA00023211"/>
    </source>
</evidence>
<dbReference type="Gene3D" id="3.40.50.10880">
    <property type="entry name" value="Uncharacterised protein PF01937, DUF89, domain 3"/>
    <property type="match status" value="1"/>
</dbReference>
<dbReference type="GO" id="GO:0005634">
    <property type="term" value="C:nucleus"/>
    <property type="evidence" value="ECO:0007669"/>
    <property type="project" value="TreeGrafter"/>
</dbReference>
<dbReference type="AlphaFoldDB" id="A0A875S4F8"/>
<keyword evidence="3 7" id="KW-0479">Metal-binding</keyword>
<dbReference type="GO" id="GO:0046872">
    <property type="term" value="F:metal ion binding"/>
    <property type="evidence" value="ECO:0007669"/>
    <property type="project" value="UniProtKB-UniRule"/>
</dbReference>
<evidence type="ECO:0000256" key="6">
    <source>
        <dbReference type="ARBA" id="ARBA00048809"/>
    </source>
</evidence>
<evidence type="ECO:0000313" key="9">
    <source>
        <dbReference type="EMBL" id="QPG76196.1"/>
    </source>
</evidence>
<comment type="function">
    <text evidence="7">Metal-dependent phosphatase that shows phosphatase activity against several substrates, including fructose-1-phosphate and fructose-6-phosphate. Its preference for fructose-1-phosphate, a strong glycating agent that causes DNA damage rather than a canonical yeast metabolite, suggests a damage-control function in hexose phosphate metabolism.</text>
</comment>
<evidence type="ECO:0000256" key="2">
    <source>
        <dbReference type="ARBA" id="ARBA00009519"/>
    </source>
</evidence>
<feature type="domain" description="Damage-control phosphatase ARMT1-like metal-binding" evidence="8">
    <location>
        <begin position="20"/>
        <end position="422"/>
    </location>
</feature>
<dbReference type="PANTHER" id="PTHR12260">
    <property type="entry name" value="DAMAGE-CONTROL PHOSPHATASE ARMT1"/>
    <property type="match status" value="1"/>
</dbReference>
<comment type="catalytic activity">
    <reaction evidence="1 7">
        <text>beta-D-fructose 1-phosphate + H2O = D-fructose + phosphate</text>
        <dbReference type="Rhea" id="RHEA:35603"/>
        <dbReference type="ChEBI" id="CHEBI:15377"/>
        <dbReference type="ChEBI" id="CHEBI:37721"/>
        <dbReference type="ChEBI" id="CHEBI:43474"/>
        <dbReference type="ChEBI" id="CHEBI:138881"/>
    </reaction>
</comment>
<dbReference type="EC" id="3.1.3.-" evidence="7"/>
<dbReference type="GeneID" id="62196982"/>
<protein>
    <recommendedName>
        <fullName evidence="7">Sugar phosphate phosphatase</fullName>
        <ecNumber evidence="7">3.1.3.-</ecNumber>
    </recommendedName>
</protein>
<evidence type="ECO:0000256" key="4">
    <source>
        <dbReference type="ARBA" id="ARBA00022801"/>
    </source>
</evidence>
<dbReference type="Proteomes" id="UP000662931">
    <property type="component" value="Chromosome 4"/>
</dbReference>
<keyword evidence="5 7" id="KW-0464">Manganese</keyword>
<accession>A0A875S4F8</accession>
<dbReference type="Pfam" id="PF01937">
    <property type="entry name" value="ARMT1-like_dom"/>
    <property type="match status" value="1"/>
</dbReference>
<comment type="catalytic activity">
    <reaction evidence="6 7">
        <text>beta-D-fructose 6-phosphate = dihydroxyacetone + D-glyceraldehyde 3-phosphate</text>
        <dbReference type="Rhea" id="RHEA:28002"/>
        <dbReference type="ChEBI" id="CHEBI:16016"/>
        <dbReference type="ChEBI" id="CHEBI:57634"/>
        <dbReference type="ChEBI" id="CHEBI:59776"/>
    </reaction>
</comment>
<evidence type="ECO:0000256" key="3">
    <source>
        <dbReference type="ARBA" id="ARBA00022723"/>
    </source>
</evidence>
<dbReference type="SUPFAM" id="SSF111321">
    <property type="entry name" value="AF1104-like"/>
    <property type="match status" value="1"/>
</dbReference>
<dbReference type="PANTHER" id="PTHR12260:SF6">
    <property type="entry name" value="DAMAGE-CONTROL PHOSPHATASE ARMT1"/>
    <property type="match status" value="1"/>
</dbReference>
<name>A0A875S4F8_EENNA</name>
<dbReference type="KEGG" id="bnn:FOA43_003582"/>
<comment type="cofactor">
    <cofactor evidence="7">
        <name>Mn(2+)</name>
        <dbReference type="ChEBI" id="CHEBI:29035"/>
    </cofactor>
    <cofactor evidence="7">
        <name>Ni(2+)</name>
        <dbReference type="ChEBI" id="CHEBI:49786"/>
    </cofactor>
</comment>
<dbReference type="GO" id="GO:0016791">
    <property type="term" value="F:phosphatase activity"/>
    <property type="evidence" value="ECO:0007669"/>
    <property type="project" value="TreeGrafter"/>
</dbReference>
<proteinExistence type="inferred from homology"/>
<dbReference type="InterPro" id="IPR039763">
    <property type="entry name" value="ARMT1"/>
</dbReference>
<dbReference type="RefSeq" id="XP_038779761.1">
    <property type="nucleotide sequence ID" value="XM_038923833.1"/>
</dbReference>
<comment type="domain">
    <text evidence="7">Subfamily III proteins have a conserved RTxK motif about 40-50 residues from the C-terminus; the threonine may be replaced by serine or cysteine.</text>
</comment>
<organism evidence="9 10">
    <name type="scientific">Eeniella nana</name>
    <name type="common">Yeast</name>
    <name type="synonym">Brettanomyces nanus</name>
    <dbReference type="NCBI Taxonomy" id="13502"/>
    <lineage>
        <taxon>Eukaryota</taxon>
        <taxon>Fungi</taxon>
        <taxon>Dikarya</taxon>
        <taxon>Ascomycota</taxon>
        <taxon>Saccharomycotina</taxon>
        <taxon>Pichiomycetes</taxon>
        <taxon>Pichiales</taxon>
        <taxon>Pichiaceae</taxon>
        <taxon>Brettanomyces</taxon>
    </lineage>
</organism>
<dbReference type="InterPro" id="IPR002791">
    <property type="entry name" value="ARMT1-like_metal-bd"/>
</dbReference>
<evidence type="ECO:0000313" key="10">
    <source>
        <dbReference type="Proteomes" id="UP000662931"/>
    </source>
</evidence>
<dbReference type="InterPro" id="IPR036075">
    <property type="entry name" value="ARMT-1-like_metal-bd_sf"/>
</dbReference>